<dbReference type="SUPFAM" id="SSF46785">
    <property type="entry name" value="Winged helix' DNA-binding domain"/>
    <property type="match status" value="1"/>
</dbReference>
<accession>A0ABW2QM35</accession>
<dbReference type="InterPro" id="IPR036390">
    <property type="entry name" value="WH_DNA-bd_sf"/>
</dbReference>
<dbReference type="EMBL" id="JBHTCA010000015">
    <property type="protein sequence ID" value="MFC7410448.1"/>
    <property type="molecule type" value="Genomic_DNA"/>
</dbReference>
<protein>
    <submittedName>
        <fullName evidence="2">MarR family winged helix-turn-helix transcriptional regulator</fullName>
    </submittedName>
</protein>
<evidence type="ECO:0000313" key="3">
    <source>
        <dbReference type="Proteomes" id="UP001596501"/>
    </source>
</evidence>
<dbReference type="Pfam" id="PF01047">
    <property type="entry name" value="MarR"/>
    <property type="match status" value="1"/>
</dbReference>
<keyword evidence="3" id="KW-1185">Reference proteome</keyword>
<sequence length="170" mass="18165">MRKPVTPPSTAPSEAPAAQRTRVLRQFRVVFGAVRQHFHQIEKQAGVGGAMVAALGYIQGQPGMRVSELAQAMDVHQSTASNLIKQLVQRGLISSEKGEEDRRSVRLQVLPAGQAVLAKVSGPREGVLPRALGTLSDDALSHLEQGLEALLAQLPVDQETPAARTPLADL</sequence>
<dbReference type="PROSITE" id="PS50995">
    <property type="entry name" value="HTH_MARR_2"/>
    <property type="match status" value="1"/>
</dbReference>
<gene>
    <name evidence="2" type="ORF">ACFQPB_16400</name>
</gene>
<dbReference type="InterPro" id="IPR036388">
    <property type="entry name" value="WH-like_DNA-bd_sf"/>
</dbReference>
<dbReference type="PANTHER" id="PTHR33164">
    <property type="entry name" value="TRANSCRIPTIONAL REGULATOR, MARR FAMILY"/>
    <property type="match status" value="1"/>
</dbReference>
<dbReference type="PRINTS" id="PR00598">
    <property type="entry name" value="HTHMARR"/>
</dbReference>
<dbReference type="Proteomes" id="UP001596501">
    <property type="component" value="Unassembled WGS sequence"/>
</dbReference>
<name>A0ABW2QM35_9BURK</name>
<dbReference type="InterPro" id="IPR039422">
    <property type="entry name" value="MarR/SlyA-like"/>
</dbReference>
<proteinExistence type="predicted"/>
<reference evidence="3" key="1">
    <citation type="journal article" date="2019" name="Int. J. Syst. Evol. Microbiol.">
        <title>The Global Catalogue of Microorganisms (GCM) 10K type strain sequencing project: providing services to taxonomists for standard genome sequencing and annotation.</title>
        <authorList>
            <consortium name="The Broad Institute Genomics Platform"/>
            <consortium name="The Broad Institute Genome Sequencing Center for Infectious Disease"/>
            <person name="Wu L."/>
            <person name="Ma J."/>
        </authorList>
    </citation>
    <scope>NUCLEOTIDE SEQUENCE [LARGE SCALE GENOMIC DNA]</scope>
    <source>
        <strain evidence="3">CGMCC 1.12371</strain>
    </source>
</reference>
<dbReference type="PANTHER" id="PTHR33164:SF102">
    <property type="entry name" value="TRANSCRIPTIONAL REGULATORY PROTEIN"/>
    <property type="match status" value="1"/>
</dbReference>
<evidence type="ECO:0000313" key="2">
    <source>
        <dbReference type="EMBL" id="MFC7410448.1"/>
    </source>
</evidence>
<dbReference type="SMART" id="SM00347">
    <property type="entry name" value="HTH_MARR"/>
    <property type="match status" value="1"/>
</dbReference>
<organism evidence="2 3">
    <name type="scientific">Hydrogenophaga atypica</name>
    <dbReference type="NCBI Taxonomy" id="249409"/>
    <lineage>
        <taxon>Bacteria</taxon>
        <taxon>Pseudomonadati</taxon>
        <taxon>Pseudomonadota</taxon>
        <taxon>Betaproteobacteria</taxon>
        <taxon>Burkholderiales</taxon>
        <taxon>Comamonadaceae</taxon>
        <taxon>Hydrogenophaga</taxon>
    </lineage>
</organism>
<feature type="domain" description="HTH marR-type" evidence="1">
    <location>
        <begin position="20"/>
        <end position="152"/>
    </location>
</feature>
<evidence type="ECO:0000259" key="1">
    <source>
        <dbReference type="PROSITE" id="PS50995"/>
    </source>
</evidence>
<comment type="caution">
    <text evidence="2">The sequence shown here is derived from an EMBL/GenBank/DDBJ whole genome shotgun (WGS) entry which is preliminary data.</text>
</comment>
<dbReference type="InterPro" id="IPR000835">
    <property type="entry name" value="HTH_MarR-typ"/>
</dbReference>
<dbReference type="RefSeq" id="WP_382225543.1">
    <property type="nucleotide sequence ID" value="NZ_JBHTCA010000015.1"/>
</dbReference>
<dbReference type="Gene3D" id="1.10.10.10">
    <property type="entry name" value="Winged helix-like DNA-binding domain superfamily/Winged helix DNA-binding domain"/>
    <property type="match status" value="1"/>
</dbReference>